<dbReference type="InterPro" id="IPR017972">
    <property type="entry name" value="Cyt_P450_CS"/>
</dbReference>
<dbReference type="InterPro" id="IPR002403">
    <property type="entry name" value="Cyt_P450_E_grp-IV"/>
</dbReference>
<dbReference type="InterPro" id="IPR036396">
    <property type="entry name" value="Cyt_P450_sf"/>
</dbReference>
<proteinExistence type="inferred from homology"/>
<feature type="binding site" description="axial binding residue" evidence="8">
    <location>
        <position position="457"/>
    </location>
    <ligand>
        <name>heme</name>
        <dbReference type="ChEBI" id="CHEBI:30413"/>
    </ligand>
    <ligandPart>
        <name>Fe</name>
        <dbReference type="ChEBI" id="CHEBI:18248"/>
    </ligandPart>
</feature>
<dbReference type="Proteomes" id="UP000799537">
    <property type="component" value="Unassembled WGS sequence"/>
</dbReference>
<dbReference type="Gene3D" id="1.10.630.10">
    <property type="entry name" value="Cytochrome P450"/>
    <property type="match status" value="1"/>
</dbReference>
<accession>A0A6A6CSA4</accession>
<keyword evidence="7 9" id="KW-0503">Monooxygenase</keyword>
<keyword evidence="10" id="KW-1133">Transmembrane helix</keyword>
<evidence type="ECO:0000256" key="7">
    <source>
        <dbReference type="ARBA" id="ARBA00023033"/>
    </source>
</evidence>
<dbReference type="GO" id="GO:0005506">
    <property type="term" value="F:iron ion binding"/>
    <property type="evidence" value="ECO:0007669"/>
    <property type="project" value="InterPro"/>
</dbReference>
<evidence type="ECO:0000313" key="11">
    <source>
        <dbReference type="EMBL" id="KAF2169583.1"/>
    </source>
</evidence>
<dbReference type="GO" id="GO:0004497">
    <property type="term" value="F:monooxygenase activity"/>
    <property type="evidence" value="ECO:0007669"/>
    <property type="project" value="UniProtKB-KW"/>
</dbReference>
<dbReference type="GO" id="GO:0016705">
    <property type="term" value="F:oxidoreductase activity, acting on paired donors, with incorporation or reduction of molecular oxygen"/>
    <property type="evidence" value="ECO:0007669"/>
    <property type="project" value="InterPro"/>
</dbReference>
<dbReference type="Pfam" id="PF00067">
    <property type="entry name" value="p450"/>
    <property type="match status" value="1"/>
</dbReference>
<organism evidence="11 12">
    <name type="scientific">Zasmidium cellare ATCC 36951</name>
    <dbReference type="NCBI Taxonomy" id="1080233"/>
    <lineage>
        <taxon>Eukaryota</taxon>
        <taxon>Fungi</taxon>
        <taxon>Dikarya</taxon>
        <taxon>Ascomycota</taxon>
        <taxon>Pezizomycotina</taxon>
        <taxon>Dothideomycetes</taxon>
        <taxon>Dothideomycetidae</taxon>
        <taxon>Mycosphaerellales</taxon>
        <taxon>Mycosphaerellaceae</taxon>
        <taxon>Zasmidium</taxon>
    </lineage>
</organism>
<evidence type="ECO:0000256" key="6">
    <source>
        <dbReference type="ARBA" id="ARBA00023004"/>
    </source>
</evidence>
<dbReference type="SUPFAM" id="SSF48264">
    <property type="entry name" value="Cytochrome P450"/>
    <property type="match status" value="1"/>
</dbReference>
<dbReference type="OrthoDB" id="1844152at2759"/>
<protein>
    <recommendedName>
        <fullName evidence="13">Cytochrome P450 monooxygenase</fullName>
    </recommendedName>
</protein>
<dbReference type="EMBL" id="ML993587">
    <property type="protein sequence ID" value="KAF2169583.1"/>
    <property type="molecule type" value="Genomic_DNA"/>
</dbReference>
<dbReference type="RefSeq" id="XP_033670472.1">
    <property type="nucleotide sequence ID" value="XM_033816176.1"/>
</dbReference>
<dbReference type="PROSITE" id="PS00086">
    <property type="entry name" value="CYTOCHROME_P450"/>
    <property type="match status" value="1"/>
</dbReference>
<evidence type="ECO:0000313" key="12">
    <source>
        <dbReference type="Proteomes" id="UP000799537"/>
    </source>
</evidence>
<dbReference type="InterPro" id="IPR001128">
    <property type="entry name" value="Cyt_P450"/>
</dbReference>
<dbReference type="GeneID" id="54569448"/>
<comment type="similarity">
    <text evidence="2 9">Belongs to the cytochrome P450 family.</text>
</comment>
<evidence type="ECO:0000256" key="9">
    <source>
        <dbReference type="RuleBase" id="RU000461"/>
    </source>
</evidence>
<name>A0A6A6CSA4_ZASCE</name>
<evidence type="ECO:0008006" key="13">
    <source>
        <dbReference type="Google" id="ProtNLM"/>
    </source>
</evidence>
<keyword evidence="4 8" id="KW-0479">Metal-binding</keyword>
<evidence type="ECO:0000256" key="10">
    <source>
        <dbReference type="SAM" id="Phobius"/>
    </source>
</evidence>
<keyword evidence="3 8" id="KW-0349">Heme</keyword>
<keyword evidence="5 9" id="KW-0560">Oxidoreductase</keyword>
<comment type="cofactor">
    <cofactor evidence="1 8">
        <name>heme</name>
        <dbReference type="ChEBI" id="CHEBI:30413"/>
    </cofactor>
</comment>
<evidence type="ECO:0000256" key="8">
    <source>
        <dbReference type="PIRSR" id="PIRSR602403-1"/>
    </source>
</evidence>
<evidence type="ECO:0000256" key="1">
    <source>
        <dbReference type="ARBA" id="ARBA00001971"/>
    </source>
</evidence>
<evidence type="ECO:0000256" key="5">
    <source>
        <dbReference type="ARBA" id="ARBA00023002"/>
    </source>
</evidence>
<evidence type="ECO:0000256" key="3">
    <source>
        <dbReference type="ARBA" id="ARBA00022617"/>
    </source>
</evidence>
<sequence length="523" mass="60058">MAQHDTLERLLPQSLANAQREVFWAALLVLVASLWIATSFTKQVSLFPSINEGKSPWTNLKARAHYVKNARQLLADGFRKFAGPFTVLTDGGRVIMLPPDMIEHVNAHETLSFKQYTREYMLADYETFRTFKSPPEGMFEEAVMKGLTRSLPKFTKALSNEMTDCLNDSWNKLDDGWHEINPRNDVLDWVARLSSRIFLPGSFAENKEWLRISIDFTTNCFIAITICRFVPWPLRWTAERLLPLCRKVRADYRAAARTLQPVLDERHKEIAAAEREGRKPQLPDDSIEWFRNASHGRCYNEVDIQMGLAVAAIHTTSDLLVQALLNLGAHPELLQPLREEAISVLTQHRLQKTALYELRLLESFFKETQRLKPINMATMHRTATADVELSNGIKIARGQHTAISSHQMWSNEHYDDPDEFDAFRFVKRRQTPGLEHRSHLVATSPEHLGFSHGKHACPGRFFAANEVKISMLHLILKYDFELKDIGMAKWMEFGTNMVANPKAKIWLRKRQPEIDLEALASET</sequence>
<dbReference type="GO" id="GO:0020037">
    <property type="term" value="F:heme binding"/>
    <property type="evidence" value="ECO:0007669"/>
    <property type="project" value="InterPro"/>
</dbReference>
<keyword evidence="10" id="KW-0812">Transmembrane</keyword>
<evidence type="ECO:0000256" key="2">
    <source>
        <dbReference type="ARBA" id="ARBA00010617"/>
    </source>
</evidence>
<evidence type="ECO:0000256" key="4">
    <source>
        <dbReference type="ARBA" id="ARBA00022723"/>
    </source>
</evidence>
<gene>
    <name evidence="11" type="ORF">M409DRAFT_64670</name>
</gene>
<keyword evidence="6 8" id="KW-0408">Iron</keyword>
<reference evidence="11" key="1">
    <citation type="journal article" date="2020" name="Stud. Mycol.">
        <title>101 Dothideomycetes genomes: a test case for predicting lifestyles and emergence of pathogens.</title>
        <authorList>
            <person name="Haridas S."/>
            <person name="Albert R."/>
            <person name="Binder M."/>
            <person name="Bloem J."/>
            <person name="Labutti K."/>
            <person name="Salamov A."/>
            <person name="Andreopoulos B."/>
            <person name="Baker S."/>
            <person name="Barry K."/>
            <person name="Bills G."/>
            <person name="Bluhm B."/>
            <person name="Cannon C."/>
            <person name="Castanera R."/>
            <person name="Culley D."/>
            <person name="Daum C."/>
            <person name="Ezra D."/>
            <person name="Gonzalez J."/>
            <person name="Henrissat B."/>
            <person name="Kuo A."/>
            <person name="Liang C."/>
            <person name="Lipzen A."/>
            <person name="Lutzoni F."/>
            <person name="Magnuson J."/>
            <person name="Mondo S."/>
            <person name="Nolan M."/>
            <person name="Ohm R."/>
            <person name="Pangilinan J."/>
            <person name="Park H.-J."/>
            <person name="Ramirez L."/>
            <person name="Alfaro M."/>
            <person name="Sun H."/>
            <person name="Tritt A."/>
            <person name="Yoshinaga Y."/>
            <person name="Zwiers L.-H."/>
            <person name="Turgeon B."/>
            <person name="Goodwin S."/>
            <person name="Spatafora J."/>
            <person name="Crous P."/>
            <person name="Grigoriev I."/>
        </authorList>
    </citation>
    <scope>NUCLEOTIDE SEQUENCE</scope>
    <source>
        <strain evidence="11">ATCC 36951</strain>
    </source>
</reference>
<dbReference type="CDD" id="cd11041">
    <property type="entry name" value="CYP503A1-like"/>
    <property type="match status" value="1"/>
</dbReference>
<dbReference type="PRINTS" id="PR00465">
    <property type="entry name" value="EP450IV"/>
</dbReference>
<dbReference type="PANTHER" id="PTHR46206:SF2">
    <property type="entry name" value="CYTOCHROME P450 MONOOXYGENASE AUSG-RELATED"/>
    <property type="match status" value="1"/>
</dbReference>
<feature type="transmembrane region" description="Helical" evidence="10">
    <location>
        <begin position="21"/>
        <end position="40"/>
    </location>
</feature>
<keyword evidence="12" id="KW-1185">Reference proteome</keyword>
<dbReference type="AlphaFoldDB" id="A0A6A6CSA4"/>
<keyword evidence="10" id="KW-0472">Membrane</keyword>
<dbReference type="PANTHER" id="PTHR46206">
    <property type="entry name" value="CYTOCHROME P450"/>
    <property type="match status" value="1"/>
</dbReference>